<dbReference type="EMBL" id="VCYH01000018">
    <property type="protein sequence ID" value="MDN7026219.1"/>
    <property type="molecule type" value="Genomic_DNA"/>
</dbReference>
<keyword evidence="1" id="KW-0812">Transmembrane</keyword>
<dbReference type="RefSeq" id="WP_301665428.1">
    <property type="nucleotide sequence ID" value="NZ_VCYH01000018.1"/>
</dbReference>
<keyword evidence="1" id="KW-1133">Transmembrane helix</keyword>
<evidence type="ECO:0000256" key="1">
    <source>
        <dbReference type="SAM" id="Phobius"/>
    </source>
</evidence>
<name>A0ABT8ME81_9EURY</name>
<comment type="caution">
    <text evidence="2">The sequence shown here is derived from an EMBL/GenBank/DDBJ whole genome shotgun (WGS) entry which is preliminary data.</text>
</comment>
<sequence>MISEYVRLAHGGQFVYRIGDYVPVLILFCIVSLAGTVLFARAMQQDDGRWWTAAPLAALLLLLAVFGPLHQSSDVSLVATILLAPAVLLLLAAFPLRQRSLEWFGAIEAGSISFLGLLWAYGLLFAQPLPETVRVHSPSLSEFAGTVYVYAGLPMLGVLLLVLALRYRQHSVNVARTPVEEGSA</sequence>
<keyword evidence="1" id="KW-0472">Membrane</keyword>
<feature type="transmembrane region" description="Helical" evidence="1">
    <location>
        <begin position="147"/>
        <end position="167"/>
    </location>
</feature>
<feature type="transmembrane region" description="Helical" evidence="1">
    <location>
        <begin position="75"/>
        <end position="96"/>
    </location>
</feature>
<feature type="transmembrane region" description="Helical" evidence="1">
    <location>
        <begin position="50"/>
        <end position="69"/>
    </location>
</feature>
<dbReference type="Proteomes" id="UP001168338">
    <property type="component" value="Unassembled WGS sequence"/>
</dbReference>
<gene>
    <name evidence="2" type="ORF">FGU65_15260</name>
</gene>
<feature type="transmembrane region" description="Helical" evidence="1">
    <location>
        <begin position="103"/>
        <end position="127"/>
    </location>
</feature>
<evidence type="ECO:0000313" key="2">
    <source>
        <dbReference type="EMBL" id="MDN7026219.1"/>
    </source>
</evidence>
<keyword evidence="3" id="KW-1185">Reference proteome</keyword>
<organism evidence="2 3">
    <name type="scientific">Methanoculleus frigidifontis</name>
    <dbReference type="NCBI Taxonomy" id="2584085"/>
    <lineage>
        <taxon>Archaea</taxon>
        <taxon>Methanobacteriati</taxon>
        <taxon>Methanobacteriota</taxon>
        <taxon>Stenosarchaea group</taxon>
        <taxon>Methanomicrobia</taxon>
        <taxon>Methanomicrobiales</taxon>
        <taxon>Methanomicrobiaceae</taxon>
        <taxon>Methanoculleus</taxon>
    </lineage>
</organism>
<proteinExistence type="predicted"/>
<feature type="transmembrane region" description="Helical" evidence="1">
    <location>
        <begin position="21"/>
        <end position="43"/>
    </location>
</feature>
<reference evidence="2" key="1">
    <citation type="submission" date="2019-05" db="EMBL/GenBank/DDBJ databases">
        <title>Methanoculleus sp. FWC-SCC1, a methanogenic archaeon isolated from deep marine cold seep.</title>
        <authorList>
            <person name="Chen Y.-W."/>
            <person name="Chen S.-C."/>
            <person name="Teng N.-H."/>
            <person name="Lai M.-C."/>
        </authorList>
    </citation>
    <scope>NUCLEOTIDE SEQUENCE</scope>
    <source>
        <strain evidence="2">FWC-SCC1</strain>
    </source>
</reference>
<protein>
    <submittedName>
        <fullName evidence="2">Uncharacterized protein</fullName>
    </submittedName>
</protein>
<evidence type="ECO:0000313" key="3">
    <source>
        <dbReference type="Proteomes" id="UP001168338"/>
    </source>
</evidence>
<accession>A0ABT8ME81</accession>